<dbReference type="RefSeq" id="WP_017053811.1">
    <property type="nucleotide sequence ID" value="NZ_AJYW02000001.1"/>
</dbReference>
<dbReference type="GO" id="GO:0016301">
    <property type="term" value="F:kinase activity"/>
    <property type="evidence" value="ECO:0007669"/>
    <property type="project" value="UniProtKB-KW"/>
</dbReference>
<dbReference type="Gene3D" id="3.40.50.300">
    <property type="entry name" value="P-loop containing nucleotide triphosphate hydrolases"/>
    <property type="match status" value="1"/>
</dbReference>
<keyword evidence="2" id="KW-1185">Reference proteome</keyword>
<reference evidence="1 2" key="1">
    <citation type="journal article" date="2012" name="Science">
        <title>Ecological populations of bacteria act as socially cohesive units of antibiotic production and resistance.</title>
        <authorList>
            <person name="Cordero O.X."/>
            <person name="Wildschutte H."/>
            <person name="Kirkup B."/>
            <person name="Proehl S."/>
            <person name="Ngo L."/>
            <person name="Hussain F."/>
            <person name="Le Roux F."/>
            <person name="Mincer T."/>
            <person name="Polz M.F."/>
        </authorList>
    </citation>
    <scope>NUCLEOTIDE SEQUENCE [LARGE SCALE GENOMIC DNA]</scope>
    <source>
        <strain evidence="1 2">FF-238</strain>
    </source>
</reference>
<proteinExistence type="predicted"/>
<name>A0A1E5DCE1_9VIBR</name>
<organism evidence="1 2">
    <name type="scientific">Vibrio genomosp. F6 str. FF-238</name>
    <dbReference type="NCBI Taxonomy" id="1191298"/>
    <lineage>
        <taxon>Bacteria</taxon>
        <taxon>Pseudomonadati</taxon>
        <taxon>Pseudomonadota</taxon>
        <taxon>Gammaproteobacteria</taxon>
        <taxon>Vibrionales</taxon>
        <taxon>Vibrionaceae</taxon>
        <taxon>Vibrio</taxon>
    </lineage>
</organism>
<sequence>MHKINVIGTSGSGKTTFSQQLAAILDYPYLEMDLIYWKPQWQEPSDDEFFAALRHKLVQPTWVLDGNYNRTAATKWKDVDTIIWIDYSFSRTLYQAITRAIKRTLSGKELWPETGNKESFRKSFMSSDSIILWTIKTYAKNRDRYLAIMNDKRYQHINFIQIRSPSEAHQFLERYSNK</sequence>
<dbReference type="Proteomes" id="UP000094165">
    <property type="component" value="Unassembled WGS sequence"/>
</dbReference>
<accession>A0A1E5DCE1</accession>
<dbReference type="PANTHER" id="PTHR37816:SF1">
    <property type="entry name" value="TOXIN"/>
    <property type="match status" value="1"/>
</dbReference>
<evidence type="ECO:0000313" key="1">
    <source>
        <dbReference type="EMBL" id="OEE81414.1"/>
    </source>
</evidence>
<protein>
    <submittedName>
        <fullName evidence="1">Adenylate kinase</fullName>
    </submittedName>
</protein>
<dbReference type="AlphaFoldDB" id="A0A1E5DCE1"/>
<dbReference type="InterPro" id="IPR027417">
    <property type="entry name" value="P-loop_NTPase"/>
</dbReference>
<evidence type="ECO:0000313" key="2">
    <source>
        <dbReference type="Proteomes" id="UP000094165"/>
    </source>
</evidence>
<gene>
    <name evidence="1" type="ORF">A130_00040</name>
</gene>
<dbReference type="SUPFAM" id="SSF52540">
    <property type="entry name" value="P-loop containing nucleoside triphosphate hydrolases"/>
    <property type="match status" value="1"/>
</dbReference>
<dbReference type="PANTHER" id="PTHR37816">
    <property type="entry name" value="YALI0E33011P"/>
    <property type="match status" value="1"/>
</dbReference>
<keyword evidence="1" id="KW-0418">Kinase</keyword>
<dbReference type="EMBL" id="AJYW02000001">
    <property type="protein sequence ID" value="OEE81414.1"/>
    <property type="molecule type" value="Genomic_DNA"/>
</dbReference>
<dbReference type="InterPro" id="IPR052922">
    <property type="entry name" value="Cytidylate_Kinase-2"/>
</dbReference>
<keyword evidence="1" id="KW-0808">Transferase</keyword>
<comment type="caution">
    <text evidence="1">The sequence shown here is derived from an EMBL/GenBank/DDBJ whole genome shotgun (WGS) entry which is preliminary data.</text>
</comment>